<dbReference type="EMBL" id="NBXA01000030">
    <property type="protein sequence ID" value="RFA07144.1"/>
    <property type="molecule type" value="Genomic_DNA"/>
</dbReference>
<name>A0A3E0VBD7_9MICO</name>
<dbReference type="OrthoDB" id="9982712at2"/>
<dbReference type="AlphaFoldDB" id="A0A3E0VBD7"/>
<protein>
    <submittedName>
        <fullName evidence="2">Uncharacterized protein</fullName>
    </submittedName>
</protein>
<accession>A0A3E0VBD7</accession>
<comment type="caution">
    <text evidence="2">The sequence shown here is derived from an EMBL/GenBank/DDBJ whole genome shotgun (WGS) entry which is preliminary data.</text>
</comment>
<evidence type="ECO:0000313" key="2">
    <source>
        <dbReference type="EMBL" id="RFA07144.1"/>
    </source>
</evidence>
<feature type="transmembrane region" description="Helical" evidence="1">
    <location>
        <begin position="17"/>
        <end position="43"/>
    </location>
</feature>
<evidence type="ECO:0000256" key="1">
    <source>
        <dbReference type="SAM" id="Phobius"/>
    </source>
</evidence>
<keyword evidence="1" id="KW-0472">Membrane</keyword>
<keyword evidence="1" id="KW-1133">Transmembrane helix</keyword>
<keyword evidence="1" id="KW-0812">Transmembrane</keyword>
<dbReference type="RefSeq" id="WP_116284385.1">
    <property type="nucleotide sequence ID" value="NZ_NBXA01000030.1"/>
</dbReference>
<dbReference type="Proteomes" id="UP000256709">
    <property type="component" value="Unassembled WGS sequence"/>
</dbReference>
<reference evidence="2 3" key="1">
    <citation type="submission" date="2017-04" db="EMBL/GenBank/DDBJ databases">
        <title>Comparative genome analysis of Subtercola boreus.</title>
        <authorList>
            <person name="Cho Y.-J."/>
            <person name="Cho A."/>
            <person name="Kim O.-S."/>
            <person name="Lee J.-I."/>
        </authorList>
    </citation>
    <scope>NUCLEOTIDE SEQUENCE [LARGE SCALE GENOMIC DNA]</scope>
    <source>
        <strain evidence="2 3">P27444</strain>
    </source>
</reference>
<evidence type="ECO:0000313" key="3">
    <source>
        <dbReference type="Proteomes" id="UP000256709"/>
    </source>
</evidence>
<proteinExistence type="predicted"/>
<organism evidence="2 3">
    <name type="scientific">Subtercola boreus</name>
    <dbReference type="NCBI Taxonomy" id="120213"/>
    <lineage>
        <taxon>Bacteria</taxon>
        <taxon>Bacillati</taxon>
        <taxon>Actinomycetota</taxon>
        <taxon>Actinomycetes</taxon>
        <taxon>Micrococcales</taxon>
        <taxon>Microbacteriaceae</taxon>
        <taxon>Subtercola</taxon>
    </lineage>
</organism>
<sequence length="151" mass="15687">MDLPDNDQARPSTRRNLILALVLGCVLLAVVVGVVVGGISYVVDAVSPPDGCNASGYCHNDNLAAIQTYTGYEFPPGSELLDSSVGANNFTNEWSATAHVALPPGTPLPTSYDRFSTITVTGTDDQGRTLIQVFTTNSEGGVPGGEEGFPG</sequence>
<gene>
    <name evidence="2" type="ORF">B7R21_16625</name>
</gene>